<evidence type="ECO:0000256" key="3">
    <source>
        <dbReference type="ARBA" id="ARBA00022670"/>
    </source>
</evidence>
<dbReference type="Pfam" id="PF10145">
    <property type="entry name" value="PhageMin_Tail"/>
    <property type="match status" value="1"/>
</dbReference>
<feature type="region of interest" description="Disordered" evidence="7">
    <location>
        <begin position="1420"/>
        <end position="1455"/>
    </location>
</feature>
<dbReference type="InterPro" id="IPR000064">
    <property type="entry name" value="NLP_P60_dom"/>
</dbReference>
<name>A0A482JBT7_9CAUD</name>
<evidence type="ECO:0000313" key="9">
    <source>
        <dbReference type="EMBL" id="QBP29679.1"/>
    </source>
</evidence>
<evidence type="ECO:0000256" key="1">
    <source>
        <dbReference type="ARBA" id="ARBA00022465"/>
    </source>
</evidence>
<evidence type="ECO:0000256" key="7">
    <source>
        <dbReference type="SAM" id="MobiDB-lite"/>
    </source>
</evidence>
<dbReference type="GeneID" id="63743010"/>
<protein>
    <submittedName>
        <fullName evidence="9">Tapemeasure protein</fullName>
    </submittedName>
</protein>
<dbReference type="PANTHER" id="PTHR37813">
    <property type="entry name" value="FELS-2 PROPHAGE PROTEIN"/>
    <property type="match status" value="1"/>
</dbReference>
<dbReference type="NCBIfam" id="TIGR01760">
    <property type="entry name" value="tape_meas_TP901"/>
    <property type="match status" value="1"/>
</dbReference>
<feature type="region of interest" description="Disordered" evidence="7">
    <location>
        <begin position="1289"/>
        <end position="1323"/>
    </location>
</feature>
<dbReference type="PANTHER" id="PTHR37813:SF1">
    <property type="entry name" value="FELS-2 PROPHAGE PROTEIN"/>
    <property type="match status" value="1"/>
</dbReference>
<keyword evidence="2" id="KW-1188">Viral release from host cell</keyword>
<feature type="compositionally biased region" description="Gly residues" evidence="7">
    <location>
        <begin position="1358"/>
        <end position="1367"/>
    </location>
</feature>
<proteinExistence type="predicted"/>
<keyword evidence="10" id="KW-1185">Reference proteome</keyword>
<dbReference type="Proteomes" id="UP000294565">
    <property type="component" value="Segment"/>
</dbReference>
<keyword evidence="6" id="KW-0175">Coiled coil</keyword>
<feature type="region of interest" description="Disordered" evidence="7">
    <location>
        <begin position="1336"/>
        <end position="1367"/>
    </location>
</feature>
<feature type="coiled-coil region" evidence="6">
    <location>
        <begin position="75"/>
        <end position="109"/>
    </location>
</feature>
<evidence type="ECO:0000259" key="8">
    <source>
        <dbReference type="PROSITE" id="PS51935"/>
    </source>
</evidence>
<evidence type="ECO:0000256" key="2">
    <source>
        <dbReference type="ARBA" id="ARBA00022612"/>
    </source>
</evidence>
<feature type="compositionally biased region" description="Gly residues" evidence="7">
    <location>
        <begin position="1435"/>
        <end position="1455"/>
    </location>
</feature>
<keyword evidence="3" id="KW-0645">Protease</keyword>
<evidence type="ECO:0000256" key="6">
    <source>
        <dbReference type="SAM" id="Coils"/>
    </source>
</evidence>
<dbReference type="GO" id="GO:0008234">
    <property type="term" value="F:cysteine-type peptidase activity"/>
    <property type="evidence" value="ECO:0007669"/>
    <property type="project" value="UniProtKB-KW"/>
</dbReference>
<dbReference type="EMBL" id="MK494099">
    <property type="protein sequence ID" value="QBP29679.1"/>
    <property type="molecule type" value="Genomic_DNA"/>
</dbReference>
<organism evidence="9 10">
    <name type="scientific">Mycobacterium phage Typha</name>
    <dbReference type="NCBI Taxonomy" id="2517971"/>
    <lineage>
        <taxon>Viruses</taxon>
        <taxon>Duplodnaviria</taxon>
        <taxon>Heunggongvirae</taxon>
        <taxon>Uroviricota</taxon>
        <taxon>Caudoviricetes</taxon>
        <taxon>Typhavirus</taxon>
        <taxon>Typhavirus typha</taxon>
    </lineage>
</organism>
<evidence type="ECO:0000256" key="5">
    <source>
        <dbReference type="ARBA" id="ARBA00022807"/>
    </source>
</evidence>
<dbReference type="GO" id="GO:0098003">
    <property type="term" value="P:viral tail assembly"/>
    <property type="evidence" value="ECO:0007669"/>
    <property type="project" value="UniProtKB-KW"/>
</dbReference>
<keyword evidence="1" id="KW-1245">Viral tail assembly</keyword>
<reference evidence="9 10" key="1">
    <citation type="submission" date="2019-02" db="EMBL/GenBank/DDBJ databases">
        <authorList>
            <person name="Kanzanas C."/>
            <person name="Smith M.A."/>
            <person name="Zack K.M."/>
            <person name="Garlena R.A."/>
            <person name="Russell D.A."/>
            <person name="Pope W.H."/>
            <person name="Jacobs-Sera D."/>
            <person name="Hatfull G.F."/>
        </authorList>
    </citation>
    <scope>NUCLEOTIDE SEQUENCE [LARGE SCALE GENOMIC DNA]</scope>
</reference>
<dbReference type="InterPro" id="IPR010090">
    <property type="entry name" value="Phage_tape_meas"/>
</dbReference>
<keyword evidence="5" id="KW-0788">Thiol protease</keyword>
<accession>A0A482JBT7</accession>
<evidence type="ECO:0000256" key="4">
    <source>
        <dbReference type="ARBA" id="ARBA00022801"/>
    </source>
</evidence>
<gene>
    <name evidence="9" type="primary">22</name>
    <name evidence="9" type="ORF">SEA_TYPHA_22</name>
</gene>
<feature type="domain" description="NlpC/P60" evidence="8">
    <location>
        <begin position="1115"/>
        <end position="1248"/>
    </location>
</feature>
<dbReference type="GO" id="GO:0006508">
    <property type="term" value="P:proteolysis"/>
    <property type="evidence" value="ECO:0007669"/>
    <property type="project" value="UniProtKB-KW"/>
</dbReference>
<dbReference type="PROSITE" id="PS51935">
    <property type="entry name" value="NLPC_P60"/>
    <property type="match status" value="1"/>
</dbReference>
<sequence>MTTPGGGIELAQIWVPLMPEASKLAAGVEKIGRDAERRFGQATKTMGASMARNVETNAGRLRSVLADVEKRTQAVERAKRKEADAQGRVNVAEQRYHELRNSSKAKESQRVQAYERMTAAQRAHEASTKALTRETRMLEEAQRRQQAVQNGNATRMPLGANMLNQGENAGQSWTQGFGRALRTGAALAGFGGFAMTLKKVVTAGVEMESNLNRLQGVTSASADEMARASKLAQQLGADTSIVGATSASAAAGMLELAKGGLTLEQSMAAARGTLELAAAADIDAAKAAESQAAILNSFQLMPEQAGHVADVLANVANAAAGEVPDFMSALQQAATVAHGFGISMEDTVAVMGLFAKAGILGSDAGTSLKTMLTHLANPSNAAAQAMERLGVVSHDVVTGEFVGVHELFRQIGEAGKSMRPDDFQRDVAKLFGTDAIRGAMIAGNQGVETLNQMSEAVTEVGGASKMASANMQGVPGALESVSNAAAGVSGSLYDMMKPLLISGAESALGLLERAQESLDKLKSGGGGPGLQMIADGWKNIMGAVKDIGPELVEAVGSLLKGAAGTVVAGWSALGLAFKVIEPPAKALLSVLNAIPGGLTTAAAIMTALYAKSKLTGPVMSLAAKATGQWAKAFSGWTMEADAADRTMTRIVNSQGETVLMQRGYMTQVRDAYRTGAEGASRFSRSVGVAKGAMAGLKIAGGGVMSMLGGPWGIAALGLTGAMALITSAHQKAAEAAEKQRREEEALQNTLDKSTGAITEETREEIARRFTDEGTSDRAVSYGIDPNKLVQAATGDGQAYADIMNQAIERGIQPGLEQINYVGAGGVQVNWDVIKKQIGDAGVTTDELTAALLRQGDAWDQVQQKLNDAAGDPSQALSLQKLIDQMPDANESIITMAQNLNEVQDQLGTTSEKQRLFNETLNGSWEVTQRGIEAFGAMGAAVKAVPSDKQVVVEVPEDKRVEFLNKMQEFGNTVEQLPDGTIVVTANTAEAERRFQDYTRQIERTKVDVHLNPVWGDLGSGHAAAAARQRLGEVVGHGGRASGGMVDSNGMISGPGSGTSDSILAQVLGGRGGFVRVSNRESINTERSTRANWPVIDAMNKGANLTQWFRQLPAFAGGGAFDLEDAVSEMSGAPYVRGGAGPSGADCSGAMSYLVNRALGLPTDSRMATGNAGEWLAERGFVEGSGGPGTFRIGWYNGGPGGGHMAGTLPDGTNVESGGSVGNFTAGGSVGADDPKFTNQMYLPVDALYPDGDPYGSGGGYGGSFGSGGGSGGAGGSGPTGAERRALRNAAQKIEDTAKSVESAQKALEELSPNAKESTRMNAQKRLDKAIREHEDAINDEAELREETAQKVRDRASKGGKGSGGSGNFGQDLFNGMLEAIGLDGSVFGNPFEWGIWKLFTGGANWLGGILQKNDFSKPRLNPYAGDPASSEHGRGFGSPGPGNAGDGGMGQFQLGDGGGMSSLGDTLLGAIPGVGDFLPSPATQAAPIDASINIHGNVDRGTFNDMKSANLSRVRSAGSGLKGMGGF</sequence>
<evidence type="ECO:0000313" key="10">
    <source>
        <dbReference type="Proteomes" id="UP000294565"/>
    </source>
</evidence>
<keyword evidence="4" id="KW-0378">Hydrolase</keyword>
<dbReference type="KEGG" id="vg:63743010"/>
<dbReference type="RefSeq" id="YP_010049691.1">
    <property type="nucleotide sequence ID" value="NC_054393.1"/>
</dbReference>
<feature type="compositionally biased region" description="Basic and acidic residues" evidence="7">
    <location>
        <begin position="1344"/>
        <end position="1356"/>
    </location>
</feature>